<feature type="transmembrane region" description="Helical" evidence="10">
    <location>
        <begin position="225"/>
        <end position="249"/>
    </location>
</feature>
<proteinExistence type="inferred from homology"/>
<dbReference type="InterPro" id="IPR027417">
    <property type="entry name" value="P-loop_NTPase"/>
</dbReference>
<dbReference type="InterPro" id="IPR003439">
    <property type="entry name" value="ABC_transporter-like_ATP-bd"/>
</dbReference>
<dbReference type="PANTHER" id="PTHR43394">
    <property type="entry name" value="ATP-DEPENDENT PERMEASE MDL1, MITOCHONDRIAL"/>
    <property type="match status" value="1"/>
</dbReference>
<evidence type="ECO:0000256" key="7">
    <source>
        <dbReference type="ARBA" id="ARBA00022989"/>
    </source>
</evidence>
<evidence type="ECO:0000256" key="8">
    <source>
        <dbReference type="ARBA" id="ARBA00023136"/>
    </source>
</evidence>
<evidence type="ECO:0000256" key="1">
    <source>
        <dbReference type="ARBA" id="ARBA00004141"/>
    </source>
</evidence>
<dbReference type="Pfam" id="PF00005">
    <property type="entry name" value="ABC_tran"/>
    <property type="match status" value="2"/>
</dbReference>
<dbReference type="InterPro" id="IPR003593">
    <property type="entry name" value="AAA+_ATPase"/>
</dbReference>
<evidence type="ECO:0000259" key="12">
    <source>
        <dbReference type="PROSITE" id="PS50929"/>
    </source>
</evidence>
<sequence length="1390" mass="148176">MTTTPHDGDAPSGGTDTQPSERYVQVVTPKDQPDHEDPARTVVLSSGDDSSDGAGSGSGSGASSRLPGPAPSVSLRELYRYASPCDHALLAVGCGMAVVNGTLYPFMAMLFGRAIDSFEPLDLAAIRGVALAYLGIALALFVSDYVAHVCLQTTAERQVQALRIHYVRHVLHREVAWFESRDAAPELTTQLATATLKIQDGLGVKSGEVLRCVTQFVAGYAIGFAAHWGVSIVMVSVMPLMAICLSWIIKTLRERTAVSQRRYAEAGAIAEETLRALRTVRSFNAEPDAVRRYQQKAAGAEAENVRLARVLSVVLGVFFGTVWVTYAVGLWYGASLVGDRETDPKTVFTAFYGILIGTISLAQVTPNLAAVVTAKAAATSLYAVLAEPSAIDASATQRGLVPAHCAGRVEFEDVSFAYPSRPDAVVLRQFSLELRAGETVALVGPSGGGKSTVVALLQRFYDPTSGRVLLDGHELPSLQLRWLRRQIGLVAQEPVLFATTIFENIAAAAAGDEDEEEQSQATSDKLGRRSAEATMASLRARVEAAARQANIHEFIESLPDGYATMVGERGVTLSGGQKQRIAIARALVRDARVLILDEATSALDTESEAAIQLALDALIARTHCTTLIIAHRLSTIRRATRICVVVDGAIVESGTHAELLAREHGQFLQLAQSALLDAPSTQPRDASLVWSDSLHELQVSVSARGAEVPGAAVGAEGSRESSVAMLAATFDSKRSDGAIERAMLTPGTTCDGPSGSKQGRASASEAQSLVVASVGAQDTAASPSTSIVRVVRRLMAFSVPERRLHAVGLVAAVLNGLSFPASAVLLSEIVAIMVRGYAQFQATGEQRVLDVLYDAVQRDALLYAVGALAVGVITFVQSYAFKKSSERLVTRLRDAHFRALCRQDMAFFDDPARGSGALARDLAVLPSQAALLAGDAQGRVLQAATTFLAALVVSFWLGSWLLSCVMCVVLPVLSLAHVVRVRTMKGGGGRGAGQSGDDNAEDADRDLGRANALAAEAVAQIRTVAALGLERRMTDAYRQLSLRPLRRAARQAHVNGVALGFSSFAMFAVYALVFWCGGLLVQRHEISFAELMRSLMAIMLSANGVGQAASHLTDVDDAKRAADRILALVDRRPLASHSRSTTDDELVPPVRAVGRLELRDVFFAYPSRPQTLVLRGLSLTVEPGQLVALCGPSGGGKSTVLALLERFYDPLRGDVSLDRMPLATLSTVWLRAQLGLIAQEPVLFAGTIHDNIAYGRRELDGSPCDVSREDVERAAEIANAHAFVSALPEGYDTVVGGHSDQLSGGQKQRLAIARAVLKDAPILLLDEATSALDAESEQLVQDALERVIKMRRRTTLVIAHRMRTVRHADKICVIAQGRVLDCAALLGVCG</sequence>
<accession>A0AAD5LLR0</accession>
<dbReference type="InterPro" id="IPR039421">
    <property type="entry name" value="Type_1_exporter"/>
</dbReference>
<feature type="transmembrane region" description="Helical" evidence="10">
    <location>
        <begin position="860"/>
        <end position="881"/>
    </location>
</feature>
<dbReference type="InterPro" id="IPR011527">
    <property type="entry name" value="ABC1_TM_dom"/>
</dbReference>
<dbReference type="SUPFAM" id="SSF52540">
    <property type="entry name" value="P-loop containing nucleoside triphosphate hydrolases"/>
    <property type="match status" value="2"/>
</dbReference>
<dbReference type="Pfam" id="PF00664">
    <property type="entry name" value="ABC_membrane"/>
    <property type="match status" value="2"/>
</dbReference>
<feature type="domain" description="ABC transporter" evidence="11">
    <location>
        <begin position="409"/>
        <end position="672"/>
    </location>
</feature>
<feature type="domain" description="ABC transmembrane type-1" evidence="12">
    <location>
        <begin position="806"/>
        <end position="1117"/>
    </location>
</feature>
<dbReference type="GO" id="GO:0016887">
    <property type="term" value="F:ATP hydrolysis activity"/>
    <property type="evidence" value="ECO:0007669"/>
    <property type="project" value="InterPro"/>
</dbReference>
<comment type="caution">
    <text evidence="13">The sequence shown here is derived from an EMBL/GenBank/DDBJ whole genome shotgun (WGS) entry which is preliminary data.</text>
</comment>
<keyword evidence="5" id="KW-0547">Nucleotide-binding</keyword>
<feature type="domain" description="ABC transporter" evidence="11">
    <location>
        <begin position="1156"/>
        <end position="1388"/>
    </location>
</feature>
<dbReference type="EMBL" id="JAKCXM010000089">
    <property type="protein sequence ID" value="KAJ0403075.1"/>
    <property type="molecule type" value="Genomic_DNA"/>
</dbReference>
<dbReference type="CDD" id="cd18578">
    <property type="entry name" value="ABC_6TM_Pgp_ABCB1_D2_like"/>
    <property type="match status" value="1"/>
</dbReference>
<feature type="transmembrane region" description="Helical" evidence="10">
    <location>
        <begin position="947"/>
        <end position="973"/>
    </location>
</feature>
<evidence type="ECO:0000259" key="11">
    <source>
        <dbReference type="PROSITE" id="PS50893"/>
    </source>
</evidence>
<feature type="transmembrane region" description="Helical" evidence="10">
    <location>
        <begin position="346"/>
        <end position="365"/>
    </location>
</feature>
<evidence type="ECO:0000256" key="6">
    <source>
        <dbReference type="ARBA" id="ARBA00022840"/>
    </source>
</evidence>
<feature type="transmembrane region" description="Helical" evidence="10">
    <location>
        <begin position="1057"/>
        <end position="1081"/>
    </location>
</feature>
<dbReference type="SMART" id="SM00382">
    <property type="entry name" value="AAA"/>
    <property type="match status" value="2"/>
</dbReference>
<evidence type="ECO:0000256" key="2">
    <source>
        <dbReference type="ARBA" id="ARBA00007577"/>
    </source>
</evidence>
<keyword evidence="7 10" id="KW-1133">Transmembrane helix</keyword>
<evidence type="ECO:0000256" key="3">
    <source>
        <dbReference type="ARBA" id="ARBA00022448"/>
    </source>
</evidence>
<feature type="region of interest" description="Disordered" evidence="9">
    <location>
        <begin position="1"/>
        <end position="69"/>
    </location>
</feature>
<comment type="subcellular location">
    <subcellularLocation>
        <location evidence="1">Membrane</location>
        <topology evidence="1">Multi-pass membrane protein</topology>
    </subcellularLocation>
</comment>
<dbReference type="PROSITE" id="PS50929">
    <property type="entry name" value="ABC_TM1F"/>
    <property type="match status" value="2"/>
</dbReference>
<dbReference type="Gene3D" id="1.20.1560.10">
    <property type="entry name" value="ABC transporter type 1, transmembrane domain"/>
    <property type="match status" value="1"/>
</dbReference>
<evidence type="ECO:0008006" key="15">
    <source>
        <dbReference type="Google" id="ProtNLM"/>
    </source>
</evidence>
<dbReference type="GO" id="GO:0005524">
    <property type="term" value="F:ATP binding"/>
    <property type="evidence" value="ECO:0007669"/>
    <property type="project" value="UniProtKB-KW"/>
</dbReference>
<keyword evidence="8 10" id="KW-0472">Membrane</keyword>
<dbReference type="SUPFAM" id="SSF90123">
    <property type="entry name" value="ABC transporter transmembrane region"/>
    <property type="match status" value="2"/>
</dbReference>
<feature type="transmembrane region" description="Helical" evidence="10">
    <location>
        <begin position="310"/>
        <end position="334"/>
    </location>
</feature>
<dbReference type="GO" id="GO:0005743">
    <property type="term" value="C:mitochondrial inner membrane"/>
    <property type="evidence" value="ECO:0007669"/>
    <property type="project" value="TreeGrafter"/>
</dbReference>
<dbReference type="PANTHER" id="PTHR43394:SF27">
    <property type="entry name" value="ATP-DEPENDENT TRANSLOCASE ABCB1-LIKE"/>
    <property type="match status" value="1"/>
</dbReference>
<evidence type="ECO:0000256" key="4">
    <source>
        <dbReference type="ARBA" id="ARBA00022692"/>
    </source>
</evidence>
<protein>
    <recommendedName>
        <fullName evidence="15">Multidrug resistance protein ABC superfamily</fullName>
    </recommendedName>
</protein>
<evidence type="ECO:0000256" key="9">
    <source>
        <dbReference type="SAM" id="MobiDB-lite"/>
    </source>
</evidence>
<keyword evidence="3" id="KW-0813">Transport</keyword>
<dbReference type="CDD" id="cd18577">
    <property type="entry name" value="ABC_6TM_Pgp_ABCB1_D1_like"/>
    <property type="match status" value="1"/>
</dbReference>
<dbReference type="InterPro" id="IPR017871">
    <property type="entry name" value="ABC_transporter-like_CS"/>
</dbReference>
<feature type="domain" description="ABC transmembrane type-1" evidence="12">
    <location>
        <begin position="91"/>
        <end position="373"/>
    </location>
</feature>
<dbReference type="FunFam" id="3.40.50.300:FF:000836">
    <property type="entry name" value="ABC transporter B family member 25"/>
    <property type="match status" value="2"/>
</dbReference>
<feature type="transmembrane region" description="Helical" evidence="10">
    <location>
        <begin position="88"/>
        <end position="112"/>
    </location>
</feature>
<dbReference type="GO" id="GO:0090374">
    <property type="term" value="P:oligopeptide export from mitochondrion"/>
    <property type="evidence" value="ECO:0007669"/>
    <property type="project" value="TreeGrafter"/>
</dbReference>
<organism evidence="13 14">
    <name type="scientific">Pythium insidiosum</name>
    <name type="common">Pythiosis disease agent</name>
    <dbReference type="NCBI Taxonomy" id="114742"/>
    <lineage>
        <taxon>Eukaryota</taxon>
        <taxon>Sar</taxon>
        <taxon>Stramenopiles</taxon>
        <taxon>Oomycota</taxon>
        <taxon>Peronosporomycetes</taxon>
        <taxon>Pythiales</taxon>
        <taxon>Pythiaceae</taxon>
        <taxon>Pythium</taxon>
    </lineage>
</organism>
<gene>
    <name evidence="13" type="ORF">P43SY_009142</name>
</gene>
<dbReference type="PROSITE" id="PS00211">
    <property type="entry name" value="ABC_TRANSPORTER_1"/>
    <property type="match status" value="2"/>
</dbReference>
<name>A0AAD5LLR0_PYTIN</name>
<dbReference type="PROSITE" id="PS50893">
    <property type="entry name" value="ABC_TRANSPORTER_2"/>
    <property type="match status" value="2"/>
</dbReference>
<keyword evidence="6" id="KW-0067">ATP-binding</keyword>
<dbReference type="Gene3D" id="3.40.50.300">
    <property type="entry name" value="P-loop containing nucleotide triphosphate hydrolases"/>
    <property type="match status" value="2"/>
</dbReference>
<feature type="transmembrane region" description="Helical" evidence="10">
    <location>
        <begin position="124"/>
        <end position="142"/>
    </location>
</feature>
<evidence type="ECO:0000313" key="14">
    <source>
        <dbReference type="Proteomes" id="UP001209570"/>
    </source>
</evidence>
<dbReference type="InterPro" id="IPR036640">
    <property type="entry name" value="ABC1_TM_sf"/>
</dbReference>
<evidence type="ECO:0000256" key="10">
    <source>
        <dbReference type="SAM" id="Phobius"/>
    </source>
</evidence>
<reference evidence="13" key="1">
    <citation type="submission" date="2021-12" db="EMBL/GenBank/DDBJ databases">
        <title>Prjna785345.</title>
        <authorList>
            <person name="Rujirawat T."/>
            <person name="Krajaejun T."/>
        </authorList>
    </citation>
    <scope>NUCLEOTIDE SEQUENCE</scope>
    <source>
        <strain evidence="13">Pi057C3</strain>
    </source>
</reference>
<keyword evidence="14" id="KW-1185">Reference proteome</keyword>
<dbReference type="CDD" id="cd03249">
    <property type="entry name" value="ABC_MTABC3_MDL1_MDL2"/>
    <property type="match status" value="1"/>
</dbReference>
<feature type="region of interest" description="Disordered" evidence="9">
    <location>
        <begin position="509"/>
        <end position="529"/>
    </location>
</feature>
<keyword evidence="4 10" id="KW-0812">Transmembrane</keyword>
<evidence type="ECO:0000256" key="5">
    <source>
        <dbReference type="ARBA" id="ARBA00022741"/>
    </source>
</evidence>
<comment type="similarity">
    <text evidence="2">Belongs to the ABC transporter superfamily. ABCB family. Multidrug resistance exporter (TC 3.A.1.201) subfamily.</text>
</comment>
<evidence type="ECO:0000313" key="13">
    <source>
        <dbReference type="EMBL" id="KAJ0403075.1"/>
    </source>
</evidence>
<dbReference type="GO" id="GO:0015421">
    <property type="term" value="F:ABC-type oligopeptide transporter activity"/>
    <property type="evidence" value="ECO:0007669"/>
    <property type="project" value="TreeGrafter"/>
</dbReference>
<dbReference type="Proteomes" id="UP001209570">
    <property type="component" value="Unassembled WGS sequence"/>
</dbReference>